<proteinExistence type="predicted"/>
<sequence>MGCCKKFCCCLWCPCCFCLGTLRAFALLGAFLALLVALALGPVPVDIADDIGDLCEAVAWFRDTELSYTVASTENLQAWAEGCHAAFHQLQPEAQELLRNLQKTGRHRSEEVLREHGIEERTELWKWKTNRAVDNGTLIPETSPPFVDLSEIRQAFHDARVVRFDATKLLPKHMFNATLQDIERLHQKTIDETILYGTLGGGGLCRMFLLMPVSNLYPRLGRTMLFSALRLGLMAFQQLVCRLKPLPFWIENPERRKFLGSANINLKRLPNFGGTLDVPSRLGLKEDVAGMLALLWMGMVTEGPARSSFHTDVQDNILMELVSETVVMVVPRELFWQKPSNEEVSGTYFKVNLKPGEGIVIPSNYLHSVQHLHADRLGVNFFFEPRFGSMQWPNSSGNFYAETAKERKEHLAMRSLWFQSANEVWNKFGKGVPFHGWKMEIL</sequence>
<evidence type="ECO:0000313" key="3">
    <source>
        <dbReference type="Proteomes" id="UP001152797"/>
    </source>
</evidence>
<dbReference type="AlphaFoldDB" id="A0A9P1GKT7"/>
<evidence type="ECO:0000313" key="2">
    <source>
        <dbReference type="EMBL" id="CAL4801576.1"/>
    </source>
</evidence>
<dbReference type="EMBL" id="CAMXCT010006257">
    <property type="protein sequence ID" value="CAI4014264.1"/>
    <property type="molecule type" value="Genomic_DNA"/>
</dbReference>
<comment type="caution">
    <text evidence="1">The sequence shown here is derived from an EMBL/GenBank/DDBJ whole genome shotgun (WGS) entry which is preliminary data.</text>
</comment>
<reference evidence="2 3" key="2">
    <citation type="submission" date="2024-05" db="EMBL/GenBank/DDBJ databases">
        <authorList>
            <person name="Chen Y."/>
            <person name="Shah S."/>
            <person name="Dougan E. K."/>
            <person name="Thang M."/>
            <person name="Chan C."/>
        </authorList>
    </citation>
    <scope>NUCLEOTIDE SEQUENCE [LARGE SCALE GENOMIC DNA]</scope>
</reference>
<organism evidence="1">
    <name type="scientific">Cladocopium goreaui</name>
    <dbReference type="NCBI Taxonomy" id="2562237"/>
    <lineage>
        <taxon>Eukaryota</taxon>
        <taxon>Sar</taxon>
        <taxon>Alveolata</taxon>
        <taxon>Dinophyceae</taxon>
        <taxon>Suessiales</taxon>
        <taxon>Symbiodiniaceae</taxon>
        <taxon>Cladocopium</taxon>
    </lineage>
</organism>
<dbReference type="Gene3D" id="2.60.120.650">
    <property type="entry name" value="Cupin"/>
    <property type="match status" value="1"/>
</dbReference>
<keyword evidence="3" id="KW-1185">Reference proteome</keyword>
<dbReference type="SUPFAM" id="SSF51197">
    <property type="entry name" value="Clavaminate synthase-like"/>
    <property type="match status" value="1"/>
</dbReference>
<dbReference type="Proteomes" id="UP001152797">
    <property type="component" value="Unassembled WGS sequence"/>
</dbReference>
<reference evidence="1" key="1">
    <citation type="submission" date="2022-10" db="EMBL/GenBank/DDBJ databases">
        <authorList>
            <person name="Chen Y."/>
            <person name="Dougan E. K."/>
            <person name="Chan C."/>
            <person name="Rhodes N."/>
            <person name="Thang M."/>
        </authorList>
    </citation>
    <scope>NUCLEOTIDE SEQUENCE</scope>
</reference>
<evidence type="ECO:0000313" key="1">
    <source>
        <dbReference type="EMBL" id="CAI4014264.1"/>
    </source>
</evidence>
<name>A0A9P1GKT7_9DINO</name>
<dbReference type="EMBL" id="CAMXCT020006257">
    <property type="protein sequence ID" value="CAL1167639.1"/>
    <property type="molecule type" value="Genomic_DNA"/>
</dbReference>
<protein>
    <submittedName>
        <fullName evidence="2">JmjC domain-containing protein</fullName>
    </submittedName>
</protein>
<accession>A0A9P1GKT7</accession>
<dbReference type="EMBL" id="CAMXCT030006257">
    <property type="protein sequence ID" value="CAL4801576.1"/>
    <property type="molecule type" value="Genomic_DNA"/>
</dbReference>
<gene>
    <name evidence="1" type="ORF">C1SCF055_LOCUS39176</name>
</gene>
<dbReference type="OrthoDB" id="406089at2759"/>